<keyword evidence="2" id="KW-0378">Hydrolase</keyword>
<evidence type="ECO:0000313" key="2">
    <source>
        <dbReference type="EMBL" id="CAA9525746.1"/>
    </source>
</evidence>
<sequence length="256" mass="28473">MLSHPITVASYNMRKAIGTDRRRNPQRVLDVLREIDADVVALQEADRRVGGRSSAVPHELIDAHGHYKAVPLGVKNRRVLDRLPRIGARVDELFNTDTRNIGWHGNALLVKHDVEVMDVAALELPTLEPRGAVLAELLIADKPLRVVGLHLDLSGLWRRRQMRAILDEIAGRPNQMPSVLMGDTNEWRSAAGCLTELDGNYRLAPTGPSFHSRRPVAALDRIIVDNQLRIEAAGVHHSSSARVASDHLPIWARLSF</sequence>
<dbReference type="PANTHER" id="PTHR14859">
    <property type="entry name" value="CALCOFLUOR WHITE HYPERSENSITIVE PROTEIN PRECURSOR"/>
    <property type="match status" value="1"/>
</dbReference>
<protein>
    <submittedName>
        <fullName evidence="2">Metal-dependent hydrolase</fullName>
    </submittedName>
</protein>
<dbReference type="Pfam" id="PF03372">
    <property type="entry name" value="Exo_endo_phos"/>
    <property type="match status" value="1"/>
</dbReference>
<reference evidence="2" key="1">
    <citation type="submission" date="2020-02" db="EMBL/GenBank/DDBJ databases">
        <authorList>
            <person name="Meier V. D."/>
        </authorList>
    </citation>
    <scope>NUCLEOTIDE SEQUENCE</scope>
    <source>
        <strain evidence="2">AVDCRST_MAG62</strain>
    </source>
</reference>
<dbReference type="GO" id="GO:0016787">
    <property type="term" value="F:hydrolase activity"/>
    <property type="evidence" value="ECO:0007669"/>
    <property type="project" value="UniProtKB-KW"/>
</dbReference>
<dbReference type="EMBL" id="CADCWB010000175">
    <property type="protein sequence ID" value="CAA9525746.1"/>
    <property type="molecule type" value="Genomic_DNA"/>
</dbReference>
<dbReference type="GO" id="GO:0006506">
    <property type="term" value="P:GPI anchor biosynthetic process"/>
    <property type="evidence" value="ECO:0007669"/>
    <property type="project" value="TreeGrafter"/>
</dbReference>
<dbReference type="InterPro" id="IPR036691">
    <property type="entry name" value="Endo/exonu/phosph_ase_sf"/>
</dbReference>
<dbReference type="AlphaFoldDB" id="A0A6J4TKE4"/>
<dbReference type="GO" id="GO:0016020">
    <property type="term" value="C:membrane"/>
    <property type="evidence" value="ECO:0007669"/>
    <property type="project" value="GOC"/>
</dbReference>
<name>A0A6J4TKE4_9SPHN</name>
<proteinExistence type="predicted"/>
<evidence type="ECO:0000259" key="1">
    <source>
        <dbReference type="Pfam" id="PF03372"/>
    </source>
</evidence>
<dbReference type="PANTHER" id="PTHR14859:SF15">
    <property type="entry name" value="ENDONUCLEASE_EXONUCLEASE_PHOSPHATASE DOMAIN-CONTAINING PROTEIN"/>
    <property type="match status" value="1"/>
</dbReference>
<dbReference type="InterPro" id="IPR005135">
    <property type="entry name" value="Endo/exonuclease/phosphatase"/>
</dbReference>
<dbReference type="InterPro" id="IPR051916">
    <property type="entry name" value="GPI-anchor_lipid_remodeler"/>
</dbReference>
<gene>
    <name evidence="2" type="ORF">AVDCRST_MAG62-1446</name>
</gene>
<organism evidence="2">
    <name type="scientific">uncultured Sphingomonas sp</name>
    <dbReference type="NCBI Taxonomy" id="158754"/>
    <lineage>
        <taxon>Bacteria</taxon>
        <taxon>Pseudomonadati</taxon>
        <taxon>Pseudomonadota</taxon>
        <taxon>Alphaproteobacteria</taxon>
        <taxon>Sphingomonadales</taxon>
        <taxon>Sphingomonadaceae</taxon>
        <taxon>Sphingomonas</taxon>
        <taxon>environmental samples</taxon>
    </lineage>
</organism>
<accession>A0A6J4TKE4</accession>
<dbReference type="Gene3D" id="3.60.10.10">
    <property type="entry name" value="Endonuclease/exonuclease/phosphatase"/>
    <property type="match status" value="1"/>
</dbReference>
<dbReference type="SUPFAM" id="SSF56219">
    <property type="entry name" value="DNase I-like"/>
    <property type="match status" value="1"/>
</dbReference>
<feature type="domain" description="Endonuclease/exonuclease/phosphatase" evidence="1">
    <location>
        <begin position="9"/>
        <end position="247"/>
    </location>
</feature>